<gene>
    <name evidence="2" type="ORF">CAL13_17010</name>
</gene>
<protein>
    <submittedName>
        <fullName evidence="2">Uncharacterized protein</fullName>
    </submittedName>
</protein>
<keyword evidence="1" id="KW-0812">Transmembrane</keyword>
<organism evidence="2 3">
    <name type="scientific">Bordetella genomosp. 9</name>
    <dbReference type="NCBI Taxonomy" id="1416803"/>
    <lineage>
        <taxon>Bacteria</taxon>
        <taxon>Pseudomonadati</taxon>
        <taxon>Pseudomonadota</taxon>
        <taxon>Betaproteobacteria</taxon>
        <taxon>Burkholderiales</taxon>
        <taxon>Alcaligenaceae</taxon>
        <taxon>Bordetella</taxon>
    </lineage>
</organism>
<dbReference type="AlphaFoldDB" id="A0A1W6Z301"/>
<sequence>MGRPAGHFRLGRQAWKGKGTEMIMMLPFVLGMLAVWFGIRGKRGACFALWVLSLIVLAAWARYHMTDAMPLAL</sequence>
<feature type="transmembrane region" description="Helical" evidence="1">
    <location>
        <begin position="46"/>
        <end position="63"/>
    </location>
</feature>
<dbReference type="InterPro" id="IPR046035">
    <property type="entry name" value="DUF5993"/>
</dbReference>
<keyword evidence="1" id="KW-1133">Transmembrane helix</keyword>
<feature type="transmembrane region" description="Helical" evidence="1">
    <location>
        <begin position="22"/>
        <end position="39"/>
    </location>
</feature>
<dbReference type="EMBL" id="CP021109">
    <property type="protein sequence ID" value="ARP87718.1"/>
    <property type="molecule type" value="Genomic_DNA"/>
</dbReference>
<keyword evidence="1" id="KW-0472">Membrane</keyword>
<keyword evidence="3" id="KW-1185">Reference proteome</keyword>
<evidence type="ECO:0000313" key="2">
    <source>
        <dbReference type="EMBL" id="ARP87718.1"/>
    </source>
</evidence>
<evidence type="ECO:0000313" key="3">
    <source>
        <dbReference type="Proteomes" id="UP000194139"/>
    </source>
</evidence>
<evidence type="ECO:0000256" key="1">
    <source>
        <dbReference type="SAM" id="Phobius"/>
    </source>
</evidence>
<dbReference type="Pfam" id="PF19455">
    <property type="entry name" value="DUF5993"/>
    <property type="match status" value="1"/>
</dbReference>
<proteinExistence type="predicted"/>
<reference evidence="2 3" key="1">
    <citation type="submission" date="2017-05" db="EMBL/GenBank/DDBJ databases">
        <title>Complete and WGS of Bordetella genogroups.</title>
        <authorList>
            <person name="Spilker T."/>
            <person name="LiPuma J."/>
        </authorList>
    </citation>
    <scope>NUCLEOTIDE SEQUENCE [LARGE SCALE GENOMIC DNA]</scope>
    <source>
        <strain evidence="2 3">AU17164</strain>
    </source>
</reference>
<dbReference type="Proteomes" id="UP000194139">
    <property type="component" value="Chromosome"/>
</dbReference>
<accession>A0A1W6Z301</accession>
<name>A0A1W6Z301_9BORD</name>